<organism evidence="3 4">
    <name type="scientific">Vanilla planifolia</name>
    <name type="common">Vanilla</name>
    <dbReference type="NCBI Taxonomy" id="51239"/>
    <lineage>
        <taxon>Eukaryota</taxon>
        <taxon>Viridiplantae</taxon>
        <taxon>Streptophyta</taxon>
        <taxon>Embryophyta</taxon>
        <taxon>Tracheophyta</taxon>
        <taxon>Spermatophyta</taxon>
        <taxon>Magnoliopsida</taxon>
        <taxon>Liliopsida</taxon>
        <taxon>Asparagales</taxon>
        <taxon>Orchidaceae</taxon>
        <taxon>Vanilloideae</taxon>
        <taxon>Vanilleae</taxon>
        <taxon>Vanilla</taxon>
    </lineage>
</organism>
<dbReference type="OrthoDB" id="1928111at2759"/>
<dbReference type="GO" id="GO:0016413">
    <property type="term" value="F:O-acetyltransferase activity"/>
    <property type="evidence" value="ECO:0007669"/>
    <property type="project" value="InterPro"/>
</dbReference>
<dbReference type="InterPro" id="IPR026057">
    <property type="entry name" value="TBL_C"/>
</dbReference>
<gene>
    <name evidence="3" type="ORF">HPP92_003068</name>
</gene>
<evidence type="ECO:0000313" key="3">
    <source>
        <dbReference type="EMBL" id="KAG0498377.1"/>
    </source>
</evidence>
<reference evidence="3 4" key="1">
    <citation type="journal article" date="2020" name="Nat. Food">
        <title>A phased Vanilla planifolia genome enables genetic improvement of flavour and production.</title>
        <authorList>
            <person name="Hasing T."/>
            <person name="Tang H."/>
            <person name="Brym M."/>
            <person name="Khazi F."/>
            <person name="Huang T."/>
            <person name="Chambers A.H."/>
        </authorList>
    </citation>
    <scope>NUCLEOTIDE SEQUENCE [LARGE SCALE GENOMIC DNA]</scope>
    <source>
        <tissue evidence="3">Leaf</tissue>
    </source>
</reference>
<comment type="caution">
    <text evidence="3">The sequence shown here is derived from an EMBL/GenBank/DDBJ whole genome shotgun (WGS) entry which is preliminary data.</text>
</comment>
<dbReference type="AlphaFoldDB" id="A0A835S7K2"/>
<sequence length="262" mass="30418">MMSIGGGCIDLRDLRSTRSTIYAIRHRDTEKELRRLPMSRTGTISGDDNRKIVGKLRMRRTRLLQLEALPNKSRMYETHGNKITKGRGYFNFLFVDYNCTITFVRSHFLVREGTRVNRQGNSNPILMIDHICKSSTRWKRADILVFNTGHWWTHGKTSRGKDYFKEGDVIYPQFDANEAFNKAMHTWGSWIDRNMDPKRNLIFYRGYSTAHFRGGDWDSGGTCHGETSPAFNGPILQQLPFKDEDCRECHKQNDLSCGHEQS</sequence>
<evidence type="ECO:0000313" key="4">
    <source>
        <dbReference type="Proteomes" id="UP000636800"/>
    </source>
</evidence>
<protein>
    <recommendedName>
        <fullName evidence="2">Trichome birefringence-like C-terminal domain-containing protein</fullName>
    </recommendedName>
</protein>
<evidence type="ECO:0000256" key="1">
    <source>
        <dbReference type="ARBA" id="ARBA00007727"/>
    </source>
</evidence>
<dbReference type="Proteomes" id="UP000636800">
    <property type="component" value="Chromosome 1"/>
</dbReference>
<evidence type="ECO:0000259" key="2">
    <source>
        <dbReference type="Pfam" id="PF13839"/>
    </source>
</evidence>
<dbReference type="EMBL" id="JADCNL010000001">
    <property type="protein sequence ID" value="KAG0498377.1"/>
    <property type="molecule type" value="Genomic_DNA"/>
</dbReference>
<accession>A0A835S7K2</accession>
<comment type="similarity">
    <text evidence="1">Belongs to the PC-esterase family. TBL subfamily.</text>
</comment>
<name>A0A835S7K2_VANPL</name>
<keyword evidence="4" id="KW-1185">Reference proteome</keyword>
<dbReference type="InterPro" id="IPR029962">
    <property type="entry name" value="TBL"/>
</dbReference>
<dbReference type="GO" id="GO:0005794">
    <property type="term" value="C:Golgi apparatus"/>
    <property type="evidence" value="ECO:0007669"/>
    <property type="project" value="TreeGrafter"/>
</dbReference>
<dbReference type="Pfam" id="PF13839">
    <property type="entry name" value="PC-Esterase"/>
    <property type="match status" value="1"/>
</dbReference>
<dbReference type="PANTHER" id="PTHR32285:SF8">
    <property type="entry name" value="PROTEIN TRICHOME BIREFRINGENCE-LIKE 5"/>
    <property type="match status" value="1"/>
</dbReference>
<feature type="domain" description="Trichome birefringence-like C-terminal" evidence="2">
    <location>
        <begin position="68"/>
        <end position="233"/>
    </location>
</feature>
<dbReference type="PANTHER" id="PTHR32285">
    <property type="entry name" value="PROTEIN TRICHOME BIREFRINGENCE-LIKE 9-RELATED"/>
    <property type="match status" value="1"/>
</dbReference>
<proteinExistence type="inferred from homology"/>